<feature type="chain" id="PRO_5020634549" evidence="4">
    <location>
        <begin position="24"/>
        <end position="286"/>
    </location>
</feature>
<gene>
    <name evidence="6" type="ORF">EDC61_1342</name>
</gene>
<dbReference type="Pfam" id="PF08534">
    <property type="entry name" value="Redoxin"/>
    <property type="match status" value="1"/>
</dbReference>
<dbReference type="OrthoDB" id="9809746at2"/>
<dbReference type="InterPro" id="IPR013766">
    <property type="entry name" value="Thioredoxin_domain"/>
</dbReference>
<dbReference type="InterPro" id="IPR017937">
    <property type="entry name" value="Thioredoxin_CS"/>
</dbReference>
<evidence type="ECO:0000313" key="7">
    <source>
        <dbReference type="Proteomes" id="UP000295135"/>
    </source>
</evidence>
<protein>
    <submittedName>
        <fullName evidence="6">Peroxiredoxin</fullName>
    </submittedName>
</protein>
<dbReference type="InterPro" id="IPR013740">
    <property type="entry name" value="Redoxin"/>
</dbReference>
<comment type="caution">
    <text evidence="6">The sequence shown here is derived from an EMBL/GenBank/DDBJ whole genome shotgun (WGS) entry which is preliminary data.</text>
</comment>
<dbReference type="PANTHER" id="PTHR42852:SF17">
    <property type="entry name" value="THIOREDOXIN-LIKE PROTEIN HI_1115"/>
    <property type="match status" value="1"/>
</dbReference>
<dbReference type="PROSITE" id="PS00194">
    <property type="entry name" value="THIOREDOXIN_1"/>
    <property type="match status" value="1"/>
</dbReference>
<dbReference type="InterPro" id="IPR050553">
    <property type="entry name" value="Thioredoxin_ResA/DsbE_sf"/>
</dbReference>
<feature type="signal peptide" evidence="4">
    <location>
        <begin position="1"/>
        <end position="23"/>
    </location>
</feature>
<dbReference type="PROSITE" id="PS51352">
    <property type="entry name" value="THIOREDOXIN_2"/>
    <property type="match status" value="1"/>
</dbReference>
<dbReference type="PANTHER" id="PTHR42852">
    <property type="entry name" value="THIOL:DISULFIDE INTERCHANGE PROTEIN DSBE"/>
    <property type="match status" value="1"/>
</dbReference>
<evidence type="ECO:0000313" key="6">
    <source>
        <dbReference type="EMBL" id="TCS68038.1"/>
    </source>
</evidence>
<sequence length="286" mass="31763">MAPFRQILSFAGLALMLAASARAEMPLEDVGAVPHLDARGKAAYLDYLKADGHKAFFVAPGGHWSWRAEMGSVEAAEDAALRDCQENTEQRCVPYAVNDRVVFNAKAWPRLWGPYLSRAQAEQAPVGLGRGMRFPDLAFKDPQGKPTTLKDLRGKVVVLHFWGSWCPPCLKEMPELRKTALRLRDERDIVFTCLQVREDFATAKGFVKQKLKLDLALSDSQVKGPGKSELPLSDGSTLPDRQLAKVFPTTYVLDKHGIVLFSHNGPIPDWTEYIAFLRDAAARSGR</sequence>
<comment type="subcellular location">
    <subcellularLocation>
        <location evidence="1">Cell envelope</location>
    </subcellularLocation>
</comment>
<name>A0A4R3JNE8_9PROT</name>
<proteinExistence type="predicted"/>
<dbReference type="GO" id="GO:0017004">
    <property type="term" value="P:cytochrome complex assembly"/>
    <property type="evidence" value="ECO:0007669"/>
    <property type="project" value="UniProtKB-KW"/>
</dbReference>
<dbReference type="GO" id="GO:0015036">
    <property type="term" value="F:disulfide oxidoreductase activity"/>
    <property type="evidence" value="ECO:0007669"/>
    <property type="project" value="UniProtKB-ARBA"/>
</dbReference>
<dbReference type="InterPro" id="IPR036249">
    <property type="entry name" value="Thioredoxin-like_sf"/>
</dbReference>
<keyword evidence="3" id="KW-0676">Redox-active center</keyword>
<evidence type="ECO:0000259" key="5">
    <source>
        <dbReference type="PROSITE" id="PS51352"/>
    </source>
</evidence>
<keyword evidence="7" id="KW-1185">Reference proteome</keyword>
<evidence type="ECO:0000256" key="3">
    <source>
        <dbReference type="ARBA" id="ARBA00023284"/>
    </source>
</evidence>
<reference evidence="6 7" key="1">
    <citation type="submission" date="2019-03" db="EMBL/GenBank/DDBJ databases">
        <title>Genomic Encyclopedia of Type Strains, Phase IV (KMG-IV): sequencing the most valuable type-strain genomes for metagenomic binning, comparative biology and taxonomic classification.</title>
        <authorList>
            <person name="Goeker M."/>
        </authorList>
    </citation>
    <scope>NUCLEOTIDE SEQUENCE [LARGE SCALE GENOMIC DNA]</scope>
    <source>
        <strain evidence="6 7">DSM 103923</strain>
    </source>
</reference>
<dbReference type="CDD" id="cd02966">
    <property type="entry name" value="TlpA_like_family"/>
    <property type="match status" value="1"/>
</dbReference>
<keyword evidence="2" id="KW-0201">Cytochrome c-type biogenesis</keyword>
<dbReference type="AlphaFoldDB" id="A0A4R3JNE8"/>
<feature type="domain" description="Thioredoxin" evidence="5">
    <location>
        <begin position="128"/>
        <end position="282"/>
    </location>
</feature>
<evidence type="ECO:0000256" key="2">
    <source>
        <dbReference type="ARBA" id="ARBA00022748"/>
    </source>
</evidence>
<organism evidence="6 7">
    <name type="scientific">Sulfuritortus calidifontis</name>
    <dbReference type="NCBI Taxonomy" id="1914471"/>
    <lineage>
        <taxon>Bacteria</taxon>
        <taxon>Pseudomonadati</taxon>
        <taxon>Pseudomonadota</taxon>
        <taxon>Betaproteobacteria</taxon>
        <taxon>Nitrosomonadales</taxon>
        <taxon>Thiobacillaceae</taxon>
        <taxon>Sulfuritortus</taxon>
    </lineage>
</organism>
<dbReference type="SUPFAM" id="SSF52833">
    <property type="entry name" value="Thioredoxin-like"/>
    <property type="match status" value="1"/>
</dbReference>
<evidence type="ECO:0000256" key="4">
    <source>
        <dbReference type="SAM" id="SignalP"/>
    </source>
</evidence>
<accession>A0A4R3JNE8</accession>
<evidence type="ECO:0000256" key="1">
    <source>
        <dbReference type="ARBA" id="ARBA00004196"/>
    </source>
</evidence>
<dbReference type="Proteomes" id="UP000295135">
    <property type="component" value="Unassembled WGS sequence"/>
</dbReference>
<dbReference type="Gene3D" id="3.40.30.10">
    <property type="entry name" value="Glutaredoxin"/>
    <property type="match status" value="1"/>
</dbReference>
<dbReference type="EMBL" id="SLZY01000034">
    <property type="protein sequence ID" value="TCS68038.1"/>
    <property type="molecule type" value="Genomic_DNA"/>
</dbReference>
<dbReference type="GO" id="GO:0030313">
    <property type="term" value="C:cell envelope"/>
    <property type="evidence" value="ECO:0007669"/>
    <property type="project" value="UniProtKB-SubCell"/>
</dbReference>
<keyword evidence="4" id="KW-0732">Signal</keyword>
<dbReference type="RefSeq" id="WP_126460798.1">
    <property type="nucleotide sequence ID" value="NZ_AP018721.1"/>
</dbReference>